<dbReference type="Proteomes" id="UP000007881">
    <property type="component" value="Chromosome"/>
</dbReference>
<name>I0IFZ7_PHYMF</name>
<dbReference type="RefSeq" id="WP_014437403.1">
    <property type="nucleotide sequence ID" value="NC_017080.1"/>
</dbReference>
<feature type="compositionally biased region" description="Polar residues" evidence="1">
    <location>
        <begin position="117"/>
        <end position="142"/>
    </location>
</feature>
<organism evidence="3 4">
    <name type="scientific">Phycisphaera mikurensis (strain NBRC 102666 / KCTC 22515 / FYK2301M01)</name>
    <dbReference type="NCBI Taxonomy" id="1142394"/>
    <lineage>
        <taxon>Bacteria</taxon>
        <taxon>Pseudomonadati</taxon>
        <taxon>Planctomycetota</taxon>
        <taxon>Phycisphaerae</taxon>
        <taxon>Phycisphaerales</taxon>
        <taxon>Phycisphaeraceae</taxon>
        <taxon>Phycisphaera</taxon>
    </lineage>
</organism>
<accession>I0IFZ7</accession>
<dbReference type="InterPro" id="IPR012902">
    <property type="entry name" value="N_methyl_site"/>
</dbReference>
<sequence length="358" mass="38408">MSLPRRPAADRRRRRAFTLTEVLIALGILAIGLVSVASLFPAGLLMQKEAVDATLRQSHIRSMDAILTGMNLDNGVLLRFTELVESGGSAAAASRSAAGVKDPIFDVFAVAEVDSTIDGSSSPPSDVANTTDVDGATPNGSMTAASEYEAEDSYLASFPLGSRCLPTATPPAPPPSPVPAGYDPNYAFREVYWVPLIRRGLEASELYADWSVYAFVLQPPGDLRDSGGYAFGSYPSYFTDEVCANPYDPSYFPKVFRLEVENVPDDESEAEFKDPAILNMAAHVKVGDPVLGDNGTIYTITRVSGRVVGLNADRNYLPLNQRDLRALWLAPTLDGGDNSPVAEVRLLSNAVVRVNSSL</sequence>
<dbReference type="PATRIC" id="fig|1142394.8.peg.2089"/>
<keyword evidence="2" id="KW-1133">Transmembrane helix</keyword>
<evidence type="ECO:0000313" key="3">
    <source>
        <dbReference type="EMBL" id="BAM04185.1"/>
    </source>
</evidence>
<dbReference type="NCBIfam" id="TIGR02532">
    <property type="entry name" value="IV_pilin_GFxxxE"/>
    <property type="match status" value="1"/>
</dbReference>
<evidence type="ECO:0000256" key="1">
    <source>
        <dbReference type="SAM" id="MobiDB-lite"/>
    </source>
</evidence>
<keyword evidence="2" id="KW-0472">Membrane</keyword>
<dbReference type="STRING" id="1142394.PSMK_20260"/>
<evidence type="ECO:0008006" key="5">
    <source>
        <dbReference type="Google" id="ProtNLM"/>
    </source>
</evidence>
<feature type="region of interest" description="Disordered" evidence="1">
    <location>
        <begin position="116"/>
        <end position="142"/>
    </location>
</feature>
<gene>
    <name evidence="3" type="ordered locus">PSMK_20260</name>
</gene>
<feature type="transmembrane region" description="Helical" evidence="2">
    <location>
        <begin position="21"/>
        <end position="46"/>
    </location>
</feature>
<dbReference type="AlphaFoldDB" id="I0IFZ7"/>
<keyword evidence="4" id="KW-1185">Reference proteome</keyword>
<evidence type="ECO:0000313" key="4">
    <source>
        <dbReference type="Proteomes" id="UP000007881"/>
    </source>
</evidence>
<evidence type="ECO:0000256" key="2">
    <source>
        <dbReference type="SAM" id="Phobius"/>
    </source>
</evidence>
<dbReference type="KEGG" id="phm:PSMK_20260"/>
<keyword evidence="2" id="KW-0812">Transmembrane</keyword>
<proteinExistence type="predicted"/>
<protein>
    <recommendedName>
        <fullName evidence="5">Prepilin-type N-terminal cleavage/methylation domain-containing protein</fullName>
    </recommendedName>
</protein>
<dbReference type="EMBL" id="AP012338">
    <property type="protein sequence ID" value="BAM04185.1"/>
    <property type="molecule type" value="Genomic_DNA"/>
</dbReference>
<reference evidence="3 4" key="1">
    <citation type="submission" date="2012-02" db="EMBL/GenBank/DDBJ databases">
        <title>Complete genome sequence of Phycisphaera mikurensis NBRC 102666.</title>
        <authorList>
            <person name="Ankai A."/>
            <person name="Hosoyama A."/>
            <person name="Terui Y."/>
            <person name="Sekine M."/>
            <person name="Fukai R."/>
            <person name="Kato Y."/>
            <person name="Nakamura S."/>
            <person name="Yamada-Narita S."/>
            <person name="Kawakoshi A."/>
            <person name="Fukunaga Y."/>
            <person name="Yamazaki S."/>
            <person name="Fujita N."/>
        </authorList>
    </citation>
    <scope>NUCLEOTIDE SEQUENCE [LARGE SCALE GENOMIC DNA]</scope>
    <source>
        <strain evidence="4">NBRC 102666 / KCTC 22515 / FYK2301M01</strain>
    </source>
</reference>
<dbReference type="HOGENOM" id="CLU_773510_0_0_0"/>
<dbReference type="Pfam" id="PF07963">
    <property type="entry name" value="N_methyl"/>
    <property type="match status" value="1"/>
</dbReference>